<dbReference type="OrthoDB" id="8962263at2759"/>
<dbReference type="AlphaFoldDB" id="A0A9Q1HYK6"/>
<gene>
    <name evidence="1" type="ORF">COCON_G00120330</name>
</gene>
<evidence type="ECO:0000313" key="2">
    <source>
        <dbReference type="Proteomes" id="UP001152803"/>
    </source>
</evidence>
<comment type="caution">
    <text evidence="1">The sequence shown here is derived from an EMBL/GenBank/DDBJ whole genome shotgun (WGS) entry which is preliminary data.</text>
</comment>
<organism evidence="1 2">
    <name type="scientific">Conger conger</name>
    <name type="common">Conger eel</name>
    <name type="synonym">Muraena conger</name>
    <dbReference type="NCBI Taxonomy" id="82655"/>
    <lineage>
        <taxon>Eukaryota</taxon>
        <taxon>Metazoa</taxon>
        <taxon>Chordata</taxon>
        <taxon>Craniata</taxon>
        <taxon>Vertebrata</taxon>
        <taxon>Euteleostomi</taxon>
        <taxon>Actinopterygii</taxon>
        <taxon>Neopterygii</taxon>
        <taxon>Teleostei</taxon>
        <taxon>Anguilliformes</taxon>
        <taxon>Congridae</taxon>
        <taxon>Conger</taxon>
    </lineage>
</organism>
<keyword evidence="2" id="KW-1185">Reference proteome</keyword>
<reference evidence="1" key="1">
    <citation type="journal article" date="2023" name="Science">
        <title>Genome structures resolve the early diversification of teleost fishes.</title>
        <authorList>
            <person name="Parey E."/>
            <person name="Louis A."/>
            <person name="Montfort J."/>
            <person name="Bouchez O."/>
            <person name="Roques C."/>
            <person name="Iampietro C."/>
            <person name="Lluch J."/>
            <person name="Castinel A."/>
            <person name="Donnadieu C."/>
            <person name="Desvignes T."/>
            <person name="Floi Bucao C."/>
            <person name="Jouanno E."/>
            <person name="Wen M."/>
            <person name="Mejri S."/>
            <person name="Dirks R."/>
            <person name="Jansen H."/>
            <person name="Henkel C."/>
            <person name="Chen W.J."/>
            <person name="Zahm M."/>
            <person name="Cabau C."/>
            <person name="Klopp C."/>
            <person name="Thompson A.W."/>
            <person name="Robinson-Rechavi M."/>
            <person name="Braasch I."/>
            <person name="Lecointre G."/>
            <person name="Bobe J."/>
            <person name="Postlethwait J.H."/>
            <person name="Berthelot C."/>
            <person name="Roest Crollius H."/>
            <person name="Guiguen Y."/>
        </authorList>
    </citation>
    <scope>NUCLEOTIDE SEQUENCE</scope>
    <source>
        <strain evidence="1">Concon-B</strain>
    </source>
</reference>
<proteinExistence type="predicted"/>
<accession>A0A9Q1HYK6</accession>
<name>A0A9Q1HYK6_CONCO</name>
<dbReference type="Proteomes" id="UP001152803">
    <property type="component" value="Unassembled WGS sequence"/>
</dbReference>
<dbReference type="EMBL" id="JAFJMO010000008">
    <property type="protein sequence ID" value="KAJ8269426.1"/>
    <property type="molecule type" value="Genomic_DNA"/>
</dbReference>
<protein>
    <submittedName>
        <fullName evidence="1">Uncharacterized protein</fullName>
    </submittedName>
</protein>
<sequence>MRGADFTIALLKALPSLFPSPTPPPKRLGGASEALIHVLERNEDPNKYLEKHPLSSPVLLYDGSACILSIGNYPVSPLEEVFNDISISKAKQPRLQFFPRTLQGDSRRNFKDILYHTNKWLEHMQSQEERDPGPVPA</sequence>
<evidence type="ECO:0000313" key="1">
    <source>
        <dbReference type="EMBL" id="KAJ8269426.1"/>
    </source>
</evidence>